<comment type="subcellular location">
    <subcellularLocation>
        <location evidence="8">Cell inner membrane</location>
        <topology evidence="8">Peripheral membrane protein</topology>
    </subcellularLocation>
</comment>
<feature type="region of interest" description="Disordered" evidence="9">
    <location>
        <begin position="443"/>
        <end position="817"/>
    </location>
</feature>
<keyword evidence="12" id="KW-1185">Reference proteome</keyword>
<evidence type="ECO:0000259" key="10">
    <source>
        <dbReference type="PROSITE" id="PS51379"/>
    </source>
</evidence>
<dbReference type="PANTHER" id="PTHR43034">
    <property type="entry name" value="ION-TRANSLOCATING OXIDOREDUCTASE COMPLEX SUBUNIT C"/>
    <property type="match status" value="1"/>
</dbReference>
<evidence type="ECO:0000256" key="3">
    <source>
        <dbReference type="ARBA" id="ARBA00022723"/>
    </source>
</evidence>
<evidence type="ECO:0000256" key="4">
    <source>
        <dbReference type="ARBA" id="ARBA00022737"/>
    </source>
</evidence>
<feature type="compositionally biased region" description="Basic and acidic residues" evidence="9">
    <location>
        <begin position="443"/>
        <end position="481"/>
    </location>
</feature>
<dbReference type="EC" id="7.-.-.-" evidence="8"/>
<feature type="binding site" evidence="8">
    <location>
        <position position="422"/>
    </location>
    <ligand>
        <name>[4Fe-4S] cluster</name>
        <dbReference type="ChEBI" id="CHEBI:49883"/>
        <label>1</label>
    </ligand>
</feature>
<evidence type="ECO:0000256" key="6">
    <source>
        <dbReference type="ARBA" id="ARBA00023004"/>
    </source>
</evidence>
<dbReference type="InterPro" id="IPR017900">
    <property type="entry name" value="4Fe4S_Fe_S_CS"/>
</dbReference>
<feature type="binding site" evidence="8">
    <location>
        <position position="379"/>
    </location>
    <ligand>
        <name>[4Fe-4S] cluster</name>
        <dbReference type="ChEBI" id="CHEBI:49883"/>
        <label>1</label>
    </ligand>
</feature>
<feature type="compositionally biased region" description="Basic and acidic residues" evidence="9">
    <location>
        <begin position="781"/>
        <end position="804"/>
    </location>
</feature>
<feature type="binding site" evidence="8">
    <location>
        <position position="412"/>
    </location>
    <ligand>
        <name>[4Fe-4S] cluster</name>
        <dbReference type="ChEBI" id="CHEBI:49883"/>
        <label>2</label>
    </ligand>
</feature>
<feature type="binding site" evidence="8">
    <location>
        <position position="373"/>
    </location>
    <ligand>
        <name>[4Fe-4S] cluster</name>
        <dbReference type="ChEBI" id="CHEBI:49883"/>
        <label>1</label>
    </ligand>
</feature>
<dbReference type="SUPFAM" id="SSF142019">
    <property type="entry name" value="Nqo1 FMN-binding domain-like"/>
    <property type="match status" value="1"/>
</dbReference>
<keyword evidence="7 8" id="KW-0411">Iron-sulfur</keyword>
<keyword evidence="8" id="KW-1278">Translocase</keyword>
<dbReference type="PANTHER" id="PTHR43034:SF2">
    <property type="entry name" value="ION-TRANSLOCATING OXIDOREDUCTASE COMPLEX SUBUNIT C"/>
    <property type="match status" value="1"/>
</dbReference>
<evidence type="ECO:0000256" key="8">
    <source>
        <dbReference type="HAMAP-Rule" id="MF_00461"/>
    </source>
</evidence>
<name>A0A380MZ46_9GAMM</name>
<feature type="compositionally biased region" description="Low complexity" evidence="9">
    <location>
        <begin position="566"/>
        <end position="590"/>
    </location>
</feature>
<keyword evidence="1 8" id="KW-0813">Transport</keyword>
<accession>A0A380MZ46</accession>
<dbReference type="Pfam" id="PF01512">
    <property type="entry name" value="Complex1_51K"/>
    <property type="match status" value="1"/>
</dbReference>
<evidence type="ECO:0000256" key="2">
    <source>
        <dbReference type="ARBA" id="ARBA00022485"/>
    </source>
</evidence>
<keyword evidence="8" id="KW-0472">Membrane</keyword>
<comment type="subunit">
    <text evidence="8">The complex is composed of six subunits: RnfA, RnfB, RnfC, RnfD, RnfE and RnfG.</text>
</comment>
<dbReference type="GO" id="GO:0046872">
    <property type="term" value="F:metal ion binding"/>
    <property type="evidence" value="ECO:0007669"/>
    <property type="project" value="UniProtKB-KW"/>
</dbReference>
<evidence type="ECO:0000256" key="5">
    <source>
        <dbReference type="ARBA" id="ARBA00022982"/>
    </source>
</evidence>
<dbReference type="GO" id="GO:0022900">
    <property type="term" value="P:electron transport chain"/>
    <property type="evidence" value="ECO:0007669"/>
    <property type="project" value="UniProtKB-UniRule"/>
</dbReference>
<feature type="compositionally biased region" description="Polar residues" evidence="9">
    <location>
        <begin position="769"/>
        <end position="779"/>
    </location>
</feature>
<dbReference type="InterPro" id="IPR037225">
    <property type="entry name" value="Nuo51_FMN-bd_sf"/>
</dbReference>
<dbReference type="Gene3D" id="3.40.50.11540">
    <property type="entry name" value="NADH-ubiquinone oxidoreductase 51kDa subunit"/>
    <property type="match status" value="1"/>
</dbReference>
<feature type="compositionally biased region" description="Polar residues" evidence="9">
    <location>
        <begin position="520"/>
        <end position="533"/>
    </location>
</feature>
<feature type="compositionally biased region" description="Low complexity" evidence="9">
    <location>
        <begin position="618"/>
        <end position="629"/>
    </location>
</feature>
<evidence type="ECO:0000256" key="7">
    <source>
        <dbReference type="ARBA" id="ARBA00023014"/>
    </source>
</evidence>
<keyword evidence="4 8" id="KW-0677">Repeat</keyword>
<dbReference type="PROSITE" id="PS00198">
    <property type="entry name" value="4FE4S_FER_1"/>
    <property type="match status" value="1"/>
</dbReference>
<evidence type="ECO:0000313" key="12">
    <source>
        <dbReference type="Proteomes" id="UP000254575"/>
    </source>
</evidence>
<keyword evidence="5 8" id="KW-0249">Electron transport</keyword>
<dbReference type="Pfam" id="PF12838">
    <property type="entry name" value="Fer4_7"/>
    <property type="match status" value="1"/>
</dbReference>
<feature type="binding site" evidence="8">
    <location>
        <position position="376"/>
    </location>
    <ligand>
        <name>[4Fe-4S] cluster</name>
        <dbReference type="ChEBI" id="CHEBI:49883"/>
        <label>1</label>
    </ligand>
</feature>
<reference evidence="11 12" key="1">
    <citation type="submission" date="2018-06" db="EMBL/GenBank/DDBJ databases">
        <authorList>
            <consortium name="Pathogen Informatics"/>
            <person name="Doyle S."/>
        </authorList>
    </citation>
    <scope>NUCLEOTIDE SEQUENCE [LARGE SCALE GENOMIC DNA]</scope>
    <source>
        <strain evidence="11 12">NCTC10717</strain>
    </source>
</reference>
<feature type="compositionally biased region" description="Low complexity" evidence="9">
    <location>
        <begin position="638"/>
        <end position="647"/>
    </location>
</feature>
<dbReference type="PROSITE" id="PS51379">
    <property type="entry name" value="4FE4S_FER_2"/>
    <property type="match status" value="2"/>
</dbReference>
<keyword evidence="8" id="KW-1003">Cell membrane</keyword>
<feature type="binding site" evidence="8">
    <location>
        <position position="415"/>
    </location>
    <ligand>
        <name>[4Fe-4S] cluster</name>
        <dbReference type="ChEBI" id="CHEBI:49883"/>
        <label>2</label>
    </ligand>
</feature>
<dbReference type="InterPro" id="IPR010208">
    <property type="entry name" value="Ion_transpt_RnfC/RsxC"/>
</dbReference>
<feature type="compositionally biased region" description="Basic and acidic residues" evidence="9">
    <location>
        <begin position="742"/>
        <end position="768"/>
    </location>
</feature>
<evidence type="ECO:0000256" key="9">
    <source>
        <dbReference type="SAM" id="MobiDB-lite"/>
    </source>
</evidence>
<comment type="function">
    <text evidence="8">Part of a membrane-bound complex that couples electron transfer with translocation of ions across the membrane.</text>
</comment>
<feature type="compositionally biased region" description="Polar residues" evidence="9">
    <location>
        <begin position="723"/>
        <end position="738"/>
    </location>
</feature>
<dbReference type="InterPro" id="IPR017896">
    <property type="entry name" value="4Fe4S_Fe-S-bd"/>
</dbReference>
<feature type="domain" description="4Fe-4S ferredoxin-type" evidence="10">
    <location>
        <begin position="400"/>
        <end position="432"/>
    </location>
</feature>
<feature type="binding site" evidence="8">
    <location>
        <position position="418"/>
    </location>
    <ligand>
        <name>[4Fe-4S] cluster</name>
        <dbReference type="ChEBI" id="CHEBI:49883"/>
        <label>2</label>
    </ligand>
</feature>
<proteinExistence type="inferred from homology"/>
<dbReference type="Pfam" id="PF13375">
    <property type="entry name" value="RnfC_N"/>
    <property type="match status" value="1"/>
</dbReference>
<dbReference type="RefSeq" id="WP_172459465.1">
    <property type="nucleotide sequence ID" value="NZ_UHIA01000004.1"/>
</dbReference>
<dbReference type="InterPro" id="IPR011538">
    <property type="entry name" value="Nuo51_FMN-bd"/>
</dbReference>
<feature type="compositionally biased region" description="Low complexity" evidence="9">
    <location>
        <begin position="599"/>
        <end position="608"/>
    </location>
</feature>
<dbReference type="NCBIfam" id="NF003454">
    <property type="entry name" value="PRK05035.1"/>
    <property type="match status" value="1"/>
</dbReference>
<dbReference type="Proteomes" id="UP000254575">
    <property type="component" value="Unassembled WGS sequence"/>
</dbReference>
<evidence type="ECO:0000313" key="11">
    <source>
        <dbReference type="EMBL" id="SUO97829.1"/>
    </source>
</evidence>
<feature type="compositionally biased region" description="Basic and acidic residues" evidence="9">
    <location>
        <begin position="699"/>
        <end position="722"/>
    </location>
</feature>
<keyword evidence="3 8" id="KW-0479">Metal-binding</keyword>
<dbReference type="InterPro" id="IPR026902">
    <property type="entry name" value="RnfC_N"/>
</dbReference>
<feature type="compositionally biased region" description="Basic and acidic residues" evidence="9">
    <location>
        <begin position="655"/>
        <end position="678"/>
    </location>
</feature>
<feature type="compositionally biased region" description="Low complexity" evidence="9">
    <location>
        <begin position="490"/>
        <end position="502"/>
    </location>
</feature>
<organism evidence="11 12">
    <name type="scientific">Suttonella indologenes</name>
    <dbReference type="NCBI Taxonomy" id="13276"/>
    <lineage>
        <taxon>Bacteria</taxon>
        <taxon>Pseudomonadati</taxon>
        <taxon>Pseudomonadota</taxon>
        <taxon>Gammaproteobacteria</taxon>
        <taxon>Cardiobacteriales</taxon>
        <taxon>Cardiobacteriaceae</taxon>
        <taxon>Suttonella</taxon>
    </lineage>
</organism>
<feature type="domain" description="4Fe-4S ferredoxin-type" evidence="10">
    <location>
        <begin position="364"/>
        <end position="393"/>
    </location>
</feature>
<dbReference type="AlphaFoldDB" id="A0A380MZ46"/>
<dbReference type="EMBL" id="UHIA01000004">
    <property type="protein sequence ID" value="SUO97829.1"/>
    <property type="molecule type" value="Genomic_DNA"/>
</dbReference>
<keyword evidence="2 8" id="KW-0004">4Fe-4S</keyword>
<keyword evidence="8" id="KW-0997">Cell inner membrane</keyword>
<evidence type="ECO:0000256" key="1">
    <source>
        <dbReference type="ARBA" id="ARBA00022448"/>
    </source>
</evidence>
<dbReference type="GO" id="GO:0051539">
    <property type="term" value="F:4 iron, 4 sulfur cluster binding"/>
    <property type="evidence" value="ECO:0007669"/>
    <property type="project" value="UniProtKB-KW"/>
</dbReference>
<comment type="cofactor">
    <cofactor evidence="8">
        <name>[4Fe-4S] cluster</name>
        <dbReference type="ChEBI" id="CHEBI:49883"/>
    </cofactor>
    <text evidence="8">Binds 2 [4Fe-4S] clusters per subunit.</text>
</comment>
<keyword evidence="6 8" id="KW-0408">Iron</keyword>
<dbReference type="SUPFAM" id="SSF46548">
    <property type="entry name" value="alpha-helical ferredoxin"/>
    <property type="match status" value="1"/>
</dbReference>
<sequence>MKILDWLLGGRPEQHGFHGGLHLPAHKAMSTQQPAQIHPLEPRYILSLRQRDGNWLEPLCHIGDAVLKGQAIAQASTPAGLMLHAPTSGIIADIAPQPDIHRSGEAALSIIIEADGKDQAAAPLPPLDENTPPHLLRERIAFCGIAGLGGAGFPTARKLANQANILLINAAECEPYISCDDMQIREHAAAIVRGAQLSAYIVHAQEIVFGIEDDKPQAIAALKQAIENSDDTRIKLSVVPVRYPSGNSRQLIELTLKRRLPADAHAADAGIICHNSATMKAVHDALLLGIPLIERYLSITGEGIMQPQNRIVRLGTPIAALIAAAGGQKAGTRLLIGGPMMGEPQHSQAAGIGKTTNCLLLLPMPSEQAATDCIRCARCSDACPISLMPQQLYWYSRNLEEKKLNQYRLFDCIECGICASVCPAHIPLVQYYRDSKSALRSAARDKAAAERAKARHEAREARLEREAAERQAKMQAKREALQQRSQGGDKQANQAIAEAAQAAKREAHAANAQRHLGNFDPTTGTRSMPNPAQTGLAPQALSPEDSGKQSAIEAAKARAAAKRAARQQQLSPEEQAAAEKQTKIAAALAKAEARRAQRQAENSENSIKNNKEEKHIANKQAAIEAAKARAAAKRAARQEAAAENTAAHSEPNVVAEREAKLAAARAKAEARKAVRQHEASSNSGADENTAAHSEPNAIVEREAKLAAARAKAEARKAARQHEASSNSGADENTTTHSEPNAIEEREAKLAAARAKAETRKAARQHEASTDNNADESTAAHSEPDATAEREAKLAAARAKAEARKQARQAQRNSGEPS</sequence>
<dbReference type="NCBIfam" id="TIGR01945">
    <property type="entry name" value="rnfC"/>
    <property type="match status" value="1"/>
</dbReference>
<protein>
    <recommendedName>
        <fullName evidence="8">Ion-translocating oxidoreductase complex subunit C</fullName>
        <ecNumber evidence="8">7.-.-.-</ecNumber>
    </recommendedName>
    <alternativeName>
        <fullName evidence="8">Rnf electron transport complex subunit C</fullName>
    </alternativeName>
</protein>
<gene>
    <name evidence="8 11" type="primary">rnfC</name>
    <name evidence="11" type="ORF">NCTC10717_01641</name>
</gene>
<dbReference type="GO" id="GO:0005886">
    <property type="term" value="C:plasma membrane"/>
    <property type="evidence" value="ECO:0007669"/>
    <property type="project" value="UniProtKB-SubCell"/>
</dbReference>
<comment type="similarity">
    <text evidence="8">Belongs to the 4Fe4S bacterial-type ferredoxin family. RnfC subfamily.</text>
</comment>
<feature type="binding site" evidence="8">
    <location>
        <position position="383"/>
    </location>
    <ligand>
        <name>[4Fe-4S] cluster</name>
        <dbReference type="ChEBI" id="CHEBI:49883"/>
        <label>2</label>
    </ligand>
</feature>
<dbReference type="GO" id="GO:0009055">
    <property type="term" value="F:electron transfer activity"/>
    <property type="evidence" value="ECO:0007669"/>
    <property type="project" value="InterPro"/>
</dbReference>
<dbReference type="Gene3D" id="3.30.70.20">
    <property type="match status" value="1"/>
</dbReference>
<dbReference type="HAMAP" id="MF_00461">
    <property type="entry name" value="RsxC_RnfC"/>
    <property type="match status" value="1"/>
</dbReference>